<dbReference type="Proteomes" id="UP000245962">
    <property type="component" value="Unassembled WGS sequence"/>
</dbReference>
<keyword evidence="1" id="KW-0812">Transmembrane</keyword>
<gene>
    <name evidence="3" type="ORF">DDV96_12175</name>
</gene>
<feature type="transmembrane region" description="Helical" evidence="1">
    <location>
        <begin position="57"/>
        <end position="77"/>
    </location>
</feature>
<proteinExistence type="predicted"/>
<feature type="domain" description="DUF1648" evidence="2">
    <location>
        <begin position="25"/>
        <end position="70"/>
    </location>
</feature>
<name>A0A2U0HYF0_9FLAO</name>
<keyword evidence="1" id="KW-1133">Transmembrane helix</keyword>
<organism evidence="3 4">
    <name type="scientific">Marixanthomonas spongiae</name>
    <dbReference type="NCBI Taxonomy" id="2174845"/>
    <lineage>
        <taxon>Bacteria</taxon>
        <taxon>Pseudomonadati</taxon>
        <taxon>Bacteroidota</taxon>
        <taxon>Flavobacteriia</taxon>
        <taxon>Flavobacteriales</taxon>
        <taxon>Flavobacteriaceae</taxon>
        <taxon>Marixanthomonas</taxon>
    </lineage>
</organism>
<dbReference type="OrthoDB" id="9808690at2"/>
<evidence type="ECO:0000256" key="1">
    <source>
        <dbReference type="SAM" id="Phobius"/>
    </source>
</evidence>
<protein>
    <recommendedName>
        <fullName evidence="2">DUF1648 domain-containing protein</fullName>
    </recommendedName>
</protein>
<evidence type="ECO:0000313" key="4">
    <source>
        <dbReference type="Proteomes" id="UP000245962"/>
    </source>
</evidence>
<accession>A0A2U0HYF0</accession>
<comment type="caution">
    <text evidence="3">The sequence shown here is derived from an EMBL/GenBank/DDBJ whole genome shotgun (WGS) entry which is preliminary data.</text>
</comment>
<keyword evidence="1" id="KW-0472">Membrane</keyword>
<dbReference type="AlphaFoldDB" id="A0A2U0HYF0"/>
<dbReference type="Pfam" id="PF07853">
    <property type="entry name" value="DUF1648"/>
    <property type="match status" value="1"/>
</dbReference>
<dbReference type="InterPro" id="IPR012867">
    <property type="entry name" value="DUF1648"/>
</dbReference>
<evidence type="ECO:0000313" key="3">
    <source>
        <dbReference type="EMBL" id="PVW13901.1"/>
    </source>
</evidence>
<feature type="transmembrane region" description="Helical" evidence="1">
    <location>
        <begin position="20"/>
        <end position="37"/>
    </location>
</feature>
<reference evidence="3 4" key="1">
    <citation type="submission" date="2018-04" db="EMBL/GenBank/DDBJ databases">
        <title>Marixanthomonas spongiae HN-E44 sp. nov., isolated from a marine sponge.</title>
        <authorList>
            <person name="Luo L."/>
            <person name="Zhuang L."/>
        </authorList>
    </citation>
    <scope>NUCLEOTIDE SEQUENCE [LARGE SCALE GENOMIC DNA]</scope>
    <source>
        <strain evidence="3 4">HN-E44</strain>
    </source>
</reference>
<evidence type="ECO:0000259" key="2">
    <source>
        <dbReference type="Pfam" id="PF07853"/>
    </source>
</evidence>
<feature type="transmembrane region" description="Helical" evidence="1">
    <location>
        <begin position="111"/>
        <end position="129"/>
    </location>
</feature>
<feature type="transmembrane region" description="Helical" evidence="1">
    <location>
        <begin position="141"/>
        <end position="159"/>
    </location>
</feature>
<dbReference type="EMBL" id="QEHR01000007">
    <property type="protein sequence ID" value="PVW13901.1"/>
    <property type="molecule type" value="Genomic_DNA"/>
</dbReference>
<dbReference type="RefSeq" id="WP_116695034.1">
    <property type="nucleotide sequence ID" value="NZ_QEHR01000007.1"/>
</dbReference>
<keyword evidence="4" id="KW-1185">Reference proteome</keyword>
<sequence length="166" mass="18851">MNGRPKIKIKPTKTDKTLEIIGLFLLVGFWCMTIINYTKLPEVIPTHYNGMGEADGFGGKVNILILPIIATILFIGLTKLNKYPHLFNFPTKITPENALEQYTNATRMMRILKLVIVVIFGLIGFQTIRFANGQINGLGKWFLPMTMGLIFIPLIYFIAKSFKRNK</sequence>